<dbReference type="PANTHER" id="PTHR33343">
    <property type="entry name" value="54S RIBOSOMAL PROTEIN BL35M"/>
    <property type="match status" value="1"/>
</dbReference>
<keyword evidence="8" id="KW-1185">Reference proteome</keyword>
<dbReference type="GO" id="GO:0006412">
    <property type="term" value="P:translation"/>
    <property type="evidence" value="ECO:0007669"/>
    <property type="project" value="UniProtKB-UniRule"/>
</dbReference>
<evidence type="ECO:0000313" key="8">
    <source>
        <dbReference type="Proteomes" id="UP000269883"/>
    </source>
</evidence>
<reference evidence="7 8" key="1">
    <citation type="journal article" date="2018" name="Sci. Adv.">
        <title>Multi-heme cytochromes provide a pathway for survival in energy-limited environments.</title>
        <authorList>
            <person name="Deng X."/>
            <person name="Dohmae N."/>
            <person name="Nealson K.H."/>
            <person name="Hashimoto K."/>
            <person name="Okamoto A."/>
        </authorList>
    </citation>
    <scope>NUCLEOTIDE SEQUENCE [LARGE SCALE GENOMIC DNA]</scope>
    <source>
        <strain evidence="7 8">IS5</strain>
    </source>
</reference>
<name>A0A2Z6B105_9BACT</name>
<evidence type="ECO:0000256" key="6">
    <source>
        <dbReference type="RuleBase" id="RU000568"/>
    </source>
</evidence>
<dbReference type="InterPro" id="IPR018265">
    <property type="entry name" value="Ribosomal_bL35_CS"/>
</dbReference>
<dbReference type="PANTHER" id="PTHR33343:SF1">
    <property type="entry name" value="LARGE RIBOSOMAL SUBUNIT PROTEIN BL35M"/>
    <property type="match status" value="1"/>
</dbReference>
<dbReference type="Pfam" id="PF01632">
    <property type="entry name" value="Ribosomal_L35p"/>
    <property type="match status" value="1"/>
</dbReference>
<accession>A0A2Z6B105</accession>
<dbReference type="Gene3D" id="4.10.410.60">
    <property type="match status" value="1"/>
</dbReference>
<evidence type="ECO:0000256" key="5">
    <source>
        <dbReference type="HAMAP-Rule" id="MF_00514"/>
    </source>
</evidence>
<dbReference type="SUPFAM" id="SSF143034">
    <property type="entry name" value="L35p-like"/>
    <property type="match status" value="1"/>
</dbReference>
<dbReference type="PRINTS" id="PR00064">
    <property type="entry name" value="RIBOSOMALL35"/>
</dbReference>
<organism evidence="7 8">
    <name type="scientific">Desulfovibrio ferrophilus</name>
    <dbReference type="NCBI Taxonomy" id="241368"/>
    <lineage>
        <taxon>Bacteria</taxon>
        <taxon>Pseudomonadati</taxon>
        <taxon>Thermodesulfobacteriota</taxon>
        <taxon>Desulfovibrionia</taxon>
        <taxon>Desulfovibrionales</taxon>
        <taxon>Desulfovibrionaceae</taxon>
        <taxon>Desulfovibrio</taxon>
    </lineage>
</organism>
<keyword evidence="3 5" id="KW-0687">Ribonucleoprotein</keyword>
<dbReference type="Proteomes" id="UP000269883">
    <property type="component" value="Chromosome"/>
</dbReference>
<sequence length="69" mass="7885">MPKIKTNRSAAKRFKLTGSGKISRRRQGLRHILTKKSQKRKNRLGKATLVDKSNESAVRRMVPKATLKK</sequence>
<evidence type="ECO:0000256" key="3">
    <source>
        <dbReference type="ARBA" id="ARBA00023274"/>
    </source>
</evidence>
<dbReference type="InterPro" id="IPR001706">
    <property type="entry name" value="Ribosomal_bL35"/>
</dbReference>
<comment type="similarity">
    <text evidence="1 5 6">Belongs to the bacterial ribosomal protein bL35 family.</text>
</comment>
<keyword evidence="2 5" id="KW-0689">Ribosomal protein</keyword>
<evidence type="ECO:0000256" key="4">
    <source>
        <dbReference type="ARBA" id="ARBA00071664"/>
    </source>
</evidence>
<evidence type="ECO:0000256" key="1">
    <source>
        <dbReference type="ARBA" id="ARBA00006598"/>
    </source>
</evidence>
<dbReference type="OrthoDB" id="9804851at2"/>
<proteinExistence type="inferred from homology"/>
<dbReference type="GO" id="GO:0022625">
    <property type="term" value="C:cytosolic large ribosomal subunit"/>
    <property type="evidence" value="ECO:0007669"/>
    <property type="project" value="TreeGrafter"/>
</dbReference>
<evidence type="ECO:0000313" key="7">
    <source>
        <dbReference type="EMBL" id="BBD09128.1"/>
    </source>
</evidence>
<dbReference type="HAMAP" id="MF_00514">
    <property type="entry name" value="Ribosomal_bL35"/>
    <property type="match status" value="1"/>
</dbReference>
<dbReference type="RefSeq" id="WP_126379841.1">
    <property type="nucleotide sequence ID" value="NZ_AP017378.1"/>
</dbReference>
<dbReference type="AlphaFoldDB" id="A0A2Z6B105"/>
<dbReference type="KEGG" id="dfl:DFE_2402"/>
<dbReference type="EMBL" id="AP017378">
    <property type="protein sequence ID" value="BBD09128.1"/>
    <property type="molecule type" value="Genomic_DNA"/>
</dbReference>
<dbReference type="PROSITE" id="PS00936">
    <property type="entry name" value="RIBOSOMAL_L35"/>
    <property type="match status" value="1"/>
</dbReference>
<dbReference type="GO" id="GO:0003735">
    <property type="term" value="F:structural constituent of ribosome"/>
    <property type="evidence" value="ECO:0007669"/>
    <property type="project" value="InterPro"/>
</dbReference>
<evidence type="ECO:0000256" key="2">
    <source>
        <dbReference type="ARBA" id="ARBA00022980"/>
    </source>
</evidence>
<dbReference type="InterPro" id="IPR021137">
    <property type="entry name" value="Ribosomal_bL35-like"/>
</dbReference>
<gene>
    <name evidence="5" type="primary">rpmI</name>
    <name evidence="7" type="ORF">DFE_2402</name>
</gene>
<dbReference type="InterPro" id="IPR037229">
    <property type="entry name" value="Ribosomal_bL35_sf"/>
</dbReference>
<dbReference type="NCBIfam" id="TIGR00001">
    <property type="entry name" value="rpmI_bact"/>
    <property type="match status" value="1"/>
</dbReference>
<dbReference type="FunFam" id="4.10.410.60:FF:000001">
    <property type="entry name" value="50S ribosomal protein L35"/>
    <property type="match status" value="1"/>
</dbReference>
<protein>
    <recommendedName>
        <fullName evidence="4 5">Large ribosomal subunit protein bL35</fullName>
    </recommendedName>
</protein>